<protein>
    <submittedName>
        <fullName evidence="4">DNA protecting protein DprA</fullName>
    </submittedName>
</protein>
<dbReference type="InterPro" id="IPR041614">
    <property type="entry name" value="DprA_WH"/>
</dbReference>
<sequence length="360" mass="39852">MNEREYLIALASFMSFGPARIKLMLSYFGSAKKTWDVQKEDLLEIGLKEQSVNDFIKYREGIELPKYFNDLKRHSIGCITINDHEYPQNLRGLGDAPLVLYLRGRLISSDINSVAIVGSRKMTSYGREVTERLSRELASLGITVVSGLAFGIDITAHRSALEADGRCVAVLASGIDIITPRSNEWLGLEIIKKGGAIISEYPPGVIPQKYFFPYRNRIISGLSKAVIVVEGMIKSGTIHTAKHAADQGRQVFAVPGQITSPMSGAPHYLIKNGARMLTDVKDILDELDMQLKVDKDIVERVMPSDIYEEKLIEVLANEPLYIDEIGRISGLTVSTISSKLTVMELKGMVKNIGGGIYRKC</sequence>
<dbReference type="PANTHER" id="PTHR43022:SF1">
    <property type="entry name" value="PROTEIN SMF"/>
    <property type="match status" value="1"/>
</dbReference>
<name>A0A1F7YJY0_9BACT</name>
<comment type="caution">
    <text evidence="4">The sequence shown here is derived from an EMBL/GenBank/DDBJ whole genome shotgun (WGS) entry which is preliminary data.</text>
</comment>
<dbReference type="Proteomes" id="UP000179221">
    <property type="component" value="Unassembled WGS sequence"/>
</dbReference>
<dbReference type="SUPFAM" id="SSF102405">
    <property type="entry name" value="MCP/YpsA-like"/>
    <property type="match status" value="1"/>
</dbReference>
<organism evidence="4 5">
    <name type="scientific">Candidatus Woesebacteria bacterium RIFCSPHIGHO2_01_FULL_40_22</name>
    <dbReference type="NCBI Taxonomy" id="1802499"/>
    <lineage>
        <taxon>Bacteria</taxon>
        <taxon>Candidatus Woeseibacteriota</taxon>
    </lineage>
</organism>
<dbReference type="GO" id="GO:0009294">
    <property type="term" value="P:DNA-mediated transformation"/>
    <property type="evidence" value="ECO:0007669"/>
    <property type="project" value="InterPro"/>
</dbReference>
<feature type="domain" description="DprA winged helix" evidence="3">
    <location>
        <begin position="308"/>
        <end position="355"/>
    </location>
</feature>
<dbReference type="InterPro" id="IPR036388">
    <property type="entry name" value="WH-like_DNA-bd_sf"/>
</dbReference>
<dbReference type="InterPro" id="IPR057666">
    <property type="entry name" value="DrpA_SLOG"/>
</dbReference>
<dbReference type="AlphaFoldDB" id="A0A1F7YJY0"/>
<evidence type="ECO:0000259" key="2">
    <source>
        <dbReference type="Pfam" id="PF02481"/>
    </source>
</evidence>
<evidence type="ECO:0000259" key="3">
    <source>
        <dbReference type="Pfam" id="PF17782"/>
    </source>
</evidence>
<comment type="similarity">
    <text evidence="1">Belongs to the DprA/Smf family.</text>
</comment>
<proteinExistence type="inferred from homology"/>
<dbReference type="Gene3D" id="3.40.50.450">
    <property type="match status" value="1"/>
</dbReference>
<dbReference type="EMBL" id="MGGL01000008">
    <property type="protein sequence ID" value="OGM26908.1"/>
    <property type="molecule type" value="Genomic_DNA"/>
</dbReference>
<evidence type="ECO:0000313" key="4">
    <source>
        <dbReference type="EMBL" id="OGM26908.1"/>
    </source>
</evidence>
<feature type="domain" description="Smf/DprA SLOG" evidence="2">
    <location>
        <begin position="78"/>
        <end position="287"/>
    </location>
</feature>
<dbReference type="NCBIfam" id="TIGR00732">
    <property type="entry name" value="dprA"/>
    <property type="match status" value="1"/>
</dbReference>
<accession>A0A1F7YJY0</accession>
<evidence type="ECO:0000313" key="5">
    <source>
        <dbReference type="Proteomes" id="UP000179221"/>
    </source>
</evidence>
<evidence type="ECO:0000256" key="1">
    <source>
        <dbReference type="ARBA" id="ARBA00006525"/>
    </source>
</evidence>
<dbReference type="InterPro" id="IPR003488">
    <property type="entry name" value="DprA"/>
</dbReference>
<dbReference type="PANTHER" id="PTHR43022">
    <property type="entry name" value="PROTEIN SMF"/>
    <property type="match status" value="1"/>
</dbReference>
<dbReference type="Pfam" id="PF17782">
    <property type="entry name" value="WHD_DprA"/>
    <property type="match status" value="1"/>
</dbReference>
<reference evidence="4 5" key="1">
    <citation type="journal article" date="2016" name="Nat. Commun.">
        <title>Thousands of microbial genomes shed light on interconnected biogeochemical processes in an aquifer system.</title>
        <authorList>
            <person name="Anantharaman K."/>
            <person name="Brown C.T."/>
            <person name="Hug L.A."/>
            <person name="Sharon I."/>
            <person name="Castelle C.J."/>
            <person name="Probst A.J."/>
            <person name="Thomas B.C."/>
            <person name="Singh A."/>
            <person name="Wilkins M.J."/>
            <person name="Karaoz U."/>
            <person name="Brodie E.L."/>
            <person name="Williams K.H."/>
            <person name="Hubbard S.S."/>
            <person name="Banfield J.F."/>
        </authorList>
    </citation>
    <scope>NUCLEOTIDE SEQUENCE [LARGE SCALE GENOMIC DNA]</scope>
</reference>
<gene>
    <name evidence="4" type="ORF">A2628_05710</name>
</gene>
<dbReference type="Gene3D" id="1.10.10.10">
    <property type="entry name" value="Winged helix-like DNA-binding domain superfamily/Winged helix DNA-binding domain"/>
    <property type="match status" value="1"/>
</dbReference>
<dbReference type="Pfam" id="PF02481">
    <property type="entry name" value="DNA_processg_A"/>
    <property type="match status" value="1"/>
</dbReference>